<keyword evidence="2" id="KW-1185">Reference proteome</keyword>
<proteinExistence type="predicted"/>
<evidence type="ECO:0000313" key="1">
    <source>
        <dbReference type="EMBL" id="EGC29566.1"/>
    </source>
</evidence>
<evidence type="ECO:0000313" key="2">
    <source>
        <dbReference type="Proteomes" id="UP000001064"/>
    </source>
</evidence>
<name>F1A2M1_DICPU</name>
<accession>F1A2M1</accession>
<dbReference type="VEuPathDB" id="AmoebaDB:DICPUDRAFT_158840"/>
<dbReference type="KEGG" id="dpp:DICPUDRAFT_158840"/>
<dbReference type="GeneID" id="10505229"/>
<reference evidence="2" key="1">
    <citation type="journal article" date="2011" name="Genome Biol.">
        <title>Comparative genomics of the social amoebae Dictyostelium discoideum and Dictyostelium purpureum.</title>
        <authorList>
            <consortium name="US DOE Joint Genome Institute (JGI-PGF)"/>
            <person name="Sucgang R."/>
            <person name="Kuo A."/>
            <person name="Tian X."/>
            <person name="Salerno W."/>
            <person name="Parikh A."/>
            <person name="Feasley C.L."/>
            <person name="Dalin E."/>
            <person name="Tu H."/>
            <person name="Huang E."/>
            <person name="Barry K."/>
            <person name="Lindquist E."/>
            <person name="Shapiro H."/>
            <person name="Bruce D."/>
            <person name="Schmutz J."/>
            <person name="Salamov A."/>
            <person name="Fey P."/>
            <person name="Gaudet P."/>
            <person name="Anjard C."/>
            <person name="Babu M.M."/>
            <person name="Basu S."/>
            <person name="Bushmanova Y."/>
            <person name="van der Wel H."/>
            <person name="Katoh-Kurasawa M."/>
            <person name="Dinh C."/>
            <person name="Coutinho P.M."/>
            <person name="Saito T."/>
            <person name="Elias M."/>
            <person name="Schaap P."/>
            <person name="Kay R.R."/>
            <person name="Henrissat B."/>
            <person name="Eichinger L."/>
            <person name="Rivero F."/>
            <person name="Putnam N.H."/>
            <person name="West C.M."/>
            <person name="Loomis W.F."/>
            <person name="Chisholm R.L."/>
            <person name="Shaulsky G."/>
            <person name="Strassmann J.E."/>
            <person name="Queller D.C."/>
            <person name="Kuspa A."/>
            <person name="Grigoriev I.V."/>
        </authorList>
    </citation>
    <scope>NUCLEOTIDE SEQUENCE [LARGE SCALE GENOMIC DNA]</scope>
    <source>
        <strain evidence="2">QSDP1</strain>
    </source>
</reference>
<dbReference type="RefSeq" id="XP_003293915.1">
    <property type="nucleotide sequence ID" value="XM_003293867.1"/>
</dbReference>
<dbReference type="EMBL" id="GL871417">
    <property type="protein sequence ID" value="EGC29566.1"/>
    <property type="molecule type" value="Genomic_DNA"/>
</dbReference>
<dbReference type="AlphaFoldDB" id="F1A2M1"/>
<protein>
    <submittedName>
        <fullName evidence="1">Uncharacterized protein</fullName>
    </submittedName>
</protein>
<gene>
    <name evidence="1" type="ORF">DICPUDRAFT_158840</name>
</gene>
<sequence length="94" mass="10945">MNSLVFFNPDETVDTLLKKPIQLIKDTAITCTRDKCGYHYAFNLSSLSFNHLQFKECSLDITPSLESKINLVEIKKFINESENVRNINFYFQMS</sequence>
<organism evidence="1 2">
    <name type="scientific">Dictyostelium purpureum</name>
    <name type="common">Slime mold</name>
    <dbReference type="NCBI Taxonomy" id="5786"/>
    <lineage>
        <taxon>Eukaryota</taxon>
        <taxon>Amoebozoa</taxon>
        <taxon>Evosea</taxon>
        <taxon>Eumycetozoa</taxon>
        <taxon>Dictyostelia</taxon>
        <taxon>Dictyosteliales</taxon>
        <taxon>Dictyosteliaceae</taxon>
        <taxon>Dictyostelium</taxon>
    </lineage>
</organism>
<dbReference type="Proteomes" id="UP000001064">
    <property type="component" value="Unassembled WGS sequence"/>
</dbReference>
<dbReference type="InParanoid" id="F1A2M1"/>